<evidence type="ECO:0000256" key="3">
    <source>
        <dbReference type="PIRSR" id="PIRSR602401-1"/>
    </source>
</evidence>
<comment type="cofactor">
    <cofactor evidence="3">
        <name>heme</name>
        <dbReference type="ChEBI" id="CHEBI:30413"/>
    </cofactor>
</comment>
<keyword evidence="3 4" id="KW-0349">Heme</keyword>
<dbReference type="EMBL" id="LLXI01001136">
    <property type="protein sequence ID" value="PKY52092.1"/>
    <property type="molecule type" value="Genomic_DNA"/>
</dbReference>
<dbReference type="SUPFAM" id="SSF48264">
    <property type="entry name" value="Cytochrome P450"/>
    <property type="match status" value="1"/>
</dbReference>
<dbReference type="InterPro" id="IPR001128">
    <property type="entry name" value="Cyt_P450"/>
</dbReference>
<dbReference type="PANTHER" id="PTHR24301:SF2">
    <property type="entry name" value="THROMBOXANE-A SYNTHASE"/>
    <property type="match status" value="1"/>
</dbReference>
<name>A0A2I1GZM7_9GLOM</name>
<organism evidence="6 7">
    <name type="scientific">Rhizophagus irregularis</name>
    <dbReference type="NCBI Taxonomy" id="588596"/>
    <lineage>
        <taxon>Eukaryota</taxon>
        <taxon>Fungi</taxon>
        <taxon>Fungi incertae sedis</taxon>
        <taxon>Mucoromycota</taxon>
        <taxon>Glomeromycotina</taxon>
        <taxon>Glomeromycetes</taxon>
        <taxon>Glomerales</taxon>
        <taxon>Glomeraceae</taxon>
        <taxon>Rhizophagus</taxon>
    </lineage>
</organism>
<dbReference type="InterPro" id="IPR036396">
    <property type="entry name" value="Cyt_P450_sf"/>
</dbReference>
<dbReference type="InterPro" id="IPR017972">
    <property type="entry name" value="Cyt_P450_CS"/>
</dbReference>
<evidence type="ECO:0000256" key="1">
    <source>
        <dbReference type="ARBA" id="ARBA00022723"/>
    </source>
</evidence>
<dbReference type="GO" id="GO:0020037">
    <property type="term" value="F:heme binding"/>
    <property type="evidence" value="ECO:0007669"/>
    <property type="project" value="InterPro"/>
</dbReference>
<keyword evidence="5" id="KW-0812">Transmembrane</keyword>
<evidence type="ECO:0000256" key="4">
    <source>
        <dbReference type="RuleBase" id="RU000461"/>
    </source>
</evidence>
<dbReference type="PROSITE" id="PS00086">
    <property type="entry name" value="CYTOCHROME_P450"/>
    <property type="match status" value="1"/>
</dbReference>
<sequence length="541" mass="63845">MISKFFENFENFNYFSLIVIIIIFYVTYYYYKYFNRINPLPGPFPIPFFGNLHQLFIFHGGSLKEFYNSNYKKYGDIFEVYFDTRSITLNRSEHIEKILSASTRNPYIMKLSEGDSKGYYELGVMGKGLLINQEFKSWRYNRHFFTQAILSPKFVNEATYWTCKLFEELESYWNKLYFKGDNKNVLDFSLWSNQFTNDMIFTLLTGERSYSMASYFNELSDNEKAERPSALIDETVKFVQAIRKYLMGILLFQIVSPFLRHYFPYFKNKSDDMIENLKYLNQRFDSIIKKRRQEIENTPLDKPLSNDMLTSVIIANTLRDVNYDKNVNEKDMRPMTDIEIRGIIFDGIVAGTDTTANTISYIIYYLAHNPDVKKKMLDEIDRIFQGDKTRPITENDLNNLKYCEAIAKEVSRIFSVVNSLPRCLERPEEIGGYQWPANTHVRINIDAIHHNSEYWEEPEKFNPDRWLDEGFEPKKNSFIAFGKGLRICPGRKLAIIELVCLMSLLYRKYEIDLVNKDAPLKTLSFSITACTELLVEIRLRN</sequence>
<comment type="similarity">
    <text evidence="4">Belongs to the cytochrome P450 family.</text>
</comment>
<dbReference type="PRINTS" id="PR00463">
    <property type="entry name" value="EP450I"/>
</dbReference>
<dbReference type="Gene3D" id="1.10.630.10">
    <property type="entry name" value="Cytochrome P450"/>
    <property type="match status" value="1"/>
</dbReference>
<accession>A0A2I1GZM7</accession>
<dbReference type="AlphaFoldDB" id="A0A2I1GZM7"/>
<keyword evidence="5" id="KW-1133">Transmembrane helix</keyword>
<dbReference type="VEuPathDB" id="FungiDB:RhiirFUN_026856"/>
<evidence type="ECO:0000256" key="5">
    <source>
        <dbReference type="SAM" id="Phobius"/>
    </source>
</evidence>
<keyword evidence="7" id="KW-1185">Reference proteome</keyword>
<dbReference type="PANTHER" id="PTHR24301">
    <property type="entry name" value="THROMBOXANE-A SYNTHASE"/>
    <property type="match status" value="1"/>
</dbReference>
<keyword evidence="2 3" id="KW-0408">Iron</keyword>
<dbReference type="GO" id="GO:0004497">
    <property type="term" value="F:monooxygenase activity"/>
    <property type="evidence" value="ECO:0007669"/>
    <property type="project" value="UniProtKB-KW"/>
</dbReference>
<keyword evidence="4" id="KW-0560">Oxidoreductase</keyword>
<gene>
    <name evidence="6" type="ORF">RhiirA4_447109</name>
</gene>
<keyword evidence="5" id="KW-0472">Membrane</keyword>
<reference evidence="6 7" key="1">
    <citation type="submission" date="2015-10" db="EMBL/GenBank/DDBJ databases">
        <title>Genome analyses suggest a sexual origin of heterokaryosis in a supposedly ancient asexual fungus.</title>
        <authorList>
            <person name="Ropars J."/>
            <person name="Sedzielewska K."/>
            <person name="Noel J."/>
            <person name="Charron P."/>
            <person name="Farinelli L."/>
            <person name="Marton T."/>
            <person name="Kruger M."/>
            <person name="Pelin A."/>
            <person name="Brachmann A."/>
            <person name="Corradi N."/>
        </authorList>
    </citation>
    <scope>NUCLEOTIDE SEQUENCE [LARGE SCALE GENOMIC DNA]</scope>
    <source>
        <strain evidence="6 7">A4</strain>
    </source>
</reference>
<evidence type="ECO:0000313" key="6">
    <source>
        <dbReference type="EMBL" id="PKY52092.1"/>
    </source>
</evidence>
<feature type="binding site" description="axial binding residue" evidence="3">
    <location>
        <position position="488"/>
    </location>
    <ligand>
        <name>heme</name>
        <dbReference type="ChEBI" id="CHEBI:30413"/>
    </ligand>
    <ligandPart>
        <name>Fe</name>
        <dbReference type="ChEBI" id="CHEBI:18248"/>
    </ligandPart>
</feature>
<keyword evidence="4" id="KW-0503">Monooxygenase</keyword>
<dbReference type="InterPro" id="IPR002401">
    <property type="entry name" value="Cyt_P450_E_grp-I"/>
</dbReference>
<keyword evidence="1 3" id="KW-0479">Metal-binding</keyword>
<dbReference type="GO" id="GO:0005506">
    <property type="term" value="F:iron ion binding"/>
    <property type="evidence" value="ECO:0007669"/>
    <property type="project" value="InterPro"/>
</dbReference>
<dbReference type="Proteomes" id="UP000234323">
    <property type="component" value="Unassembled WGS sequence"/>
</dbReference>
<evidence type="ECO:0000313" key="7">
    <source>
        <dbReference type="Proteomes" id="UP000234323"/>
    </source>
</evidence>
<dbReference type="GO" id="GO:0016705">
    <property type="term" value="F:oxidoreductase activity, acting on paired donors, with incorporation or reduction of molecular oxygen"/>
    <property type="evidence" value="ECO:0007669"/>
    <property type="project" value="InterPro"/>
</dbReference>
<dbReference type="Pfam" id="PF00067">
    <property type="entry name" value="p450"/>
    <property type="match status" value="1"/>
</dbReference>
<dbReference type="PRINTS" id="PR00385">
    <property type="entry name" value="P450"/>
</dbReference>
<comment type="caution">
    <text evidence="6">The sequence shown here is derived from an EMBL/GenBank/DDBJ whole genome shotgun (WGS) entry which is preliminary data.</text>
</comment>
<evidence type="ECO:0000256" key="2">
    <source>
        <dbReference type="ARBA" id="ARBA00023004"/>
    </source>
</evidence>
<feature type="transmembrane region" description="Helical" evidence="5">
    <location>
        <begin position="12"/>
        <end position="31"/>
    </location>
</feature>
<dbReference type="VEuPathDB" id="FungiDB:RhiirA1_512238"/>
<protein>
    <submittedName>
        <fullName evidence="6">Cytochrome P450</fullName>
    </submittedName>
</protein>
<dbReference type="VEuPathDB" id="FungiDB:FUN_017848"/>
<proteinExistence type="inferred from homology"/>